<reference evidence="1" key="1">
    <citation type="submission" date="2022-03" db="EMBL/GenBank/DDBJ databases">
        <title>Genomic analyses of argali, domestic sheep and their hybrids provide insights into chromosomal evolution, heterosis and genetic basis of agronomic traits.</title>
        <authorList>
            <person name="Li M."/>
        </authorList>
    </citation>
    <scope>NUCLEOTIDE SEQUENCE</scope>
    <source>
        <strain evidence="1">F1 hybrid</strain>
    </source>
</reference>
<accession>A0ACB9TZM7</accession>
<name>A0ACB9TZM7_9CETA</name>
<sequence>MLTITLERVLYCWVPPPPSPWGNITGVHIKSPTKAGFSLPTDLHHLGSPTSLLATAFLLSVVLDSAWLLTQEQQDLPAVKPDASLNVKFDPQTTKLTWDCKENTTYGECALIHKEKGLIKKKVKHSDCQCTFPDCSLHGGVTLTVEVSVNQRRLSEMLVYTNPGKEGTAAENFSCVIYDADFMNCSWAKGRAAPEDVQYFLYMRSKKRIERECPRYLKDSGTHVGCHLRDLSGLTSYSYFLVNGTSQEAGIQFFDSVLLLKEIEQYNPPDNISVQCNASHCLIQWEKPRTRQARSNRELQYQLDIERWRDTSSSRSQLIVVFGDSGNRYNFPKPGSKAKHTVKIRTADARKARWGAWSPPVEFGSEEPESSLVYIYVMVVLGTLVCGLTLGCLFKRFLKTHRLFPPVPQIKDKLNDNQQVDHEAQLQTRSMVVLLDFVSLLVLLNSARSTVLGEKESPIVNLRLDPRKRLLSWNSRRIVTQQTCTIATPLDPDTSQEPQVRNNDTYFCWFPNAVLHRGATLTVNATSEGQEFSEELAFNNSGKEGSGAQNLSCVIYNIRLMNCSWTRGPAAPADVRYQLYMWTSLHGNVSECSHYILDSAGTRVGCHFDELGEGHTTDDYFFLVNGTSSGTDIPFLDFRSVNGPRLEKYNPPANLTVKENVSHYVIRWDAPAMRYSLSNSVLCYALDIQKTGSFSKREPVLLSRQHKNEYRLPSSDARGEHTVRMRVRHVLFQIWSEWSSTHRFGVPEKNFLVASIGLAVGAAVLFGMALMFLCKRLSLKKKLFPPIPRVKQELAGSFLASLEETASCGGPPPSASQDPEDIFIVEETLLLASEPAKTGGPAPAPNPYVNIPSRGPLLNH</sequence>
<protein>
    <submittedName>
        <fullName evidence="1">Uncharacterized protein</fullName>
    </submittedName>
</protein>
<evidence type="ECO:0000313" key="2">
    <source>
        <dbReference type="Proteomes" id="UP001057279"/>
    </source>
</evidence>
<gene>
    <name evidence="1" type="ORF">MJG53_019389</name>
</gene>
<dbReference type="EMBL" id="CM043025">
    <property type="protein sequence ID" value="KAI4554090.1"/>
    <property type="molecule type" value="Genomic_DNA"/>
</dbReference>
<evidence type="ECO:0000313" key="1">
    <source>
        <dbReference type="EMBL" id="KAI4554090.1"/>
    </source>
</evidence>
<keyword evidence="2" id="KW-1185">Reference proteome</keyword>
<organism evidence="1 2">
    <name type="scientific">Ovis ammon polii x Ovis aries</name>
    <dbReference type="NCBI Taxonomy" id="2918886"/>
    <lineage>
        <taxon>Eukaryota</taxon>
        <taxon>Metazoa</taxon>
        <taxon>Chordata</taxon>
        <taxon>Craniata</taxon>
        <taxon>Vertebrata</taxon>
        <taxon>Euteleostomi</taxon>
        <taxon>Mammalia</taxon>
        <taxon>Eutheria</taxon>
        <taxon>Laurasiatheria</taxon>
        <taxon>Artiodactyla</taxon>
        <taxon>Ruminantia</taxon>
        <taxon>Pecora</taxon>
        <taxon>Bovidae</taxon>
        <taxon>Caprinae</taxon>
        <taxon>Ovis</taxon>
    </lineage>
</organism>
<dbReference type="Proteomes" id="UP001057279">
    <property type="component" value="Chromosome X"/>
</dbReference>
<comment type="caution">
    <text evidence="1">The sequence shown here is derived from an EMBL/GenBank/DDBJ whole genome shotgun (WGS) entry which is preliminary data.</text>
</comment>
<proteinExistence type="predicted"/>